<keyword evidence="2" id="KW-1185">Reference proteome</keyword>
<accession>A0AAD7IAZ0</accession>
<dbReference type="Proteomes" id="UP001215280">
    <property type="component" value="Unassembled WGS sequence"/>
</dbReference>
<feature type="non-terminal residue" evidence="1">
    <location>
        <position position="1"/>
    </location>
</feature>
<dbReference type="EMBL" id="JARJLG010000134">
    <property type="protein sequence ID" value="KAJ7739027.1"/>
    <property type="molecule type" value="Genomic_DNA"/>
</dbReference>
<comment type="caution">
    <text evidence="1">The sequence shown here is derived from an EMBL/GenBank/DDBJ whole genome shotgun (WGS) entry which is preliminary data.</text>
</comment>
<protein>
    <submittedName>
        <fullName evidence="1">Uncharacterized protein</fullName>
    </submittedName>
</protein>
<reference evidence="1" key="1">
    <citation type="submission" date="2023-03" db="EMBL/GenBank/DDBJ databases">
        <title>Massive genome expansion in bonnet fungi (Mycena s.s.) driven by repeated elements and novel gene families across ecological guilds.</title>
        <authorList>
            <consortium name="Lawrence Berkeley National Laboratory"/>
            <person name="Harder C.B."/>
            <person name="Miyauchi S."/>
            <person name="Viragh M."/>
            <person name="Kuo A."/>
            <person name="Thoen E."/>
            <person name="Andreopoulos B."/>
            <person name="Lu D."/>
            <person name="Skrede I."/>
            <person name="Drula E."/>
            <person name="Henrissat B."/>
            <person name="Morin E."/>
            <person name="Kohler A."/>
            <person name="Barry K."/>
            <person name="LaButti K."/>
            <person name="Morin E."/>
            <person name="Salamov A."/>
            <person name="Lipzen A."/>
            <person name="Mereny Z."/>
            <person name="Hegedus B."/>
            <person name="Baldrian P."/>
            <person name="Stursova M."/>
            <person name="Weitz H."/>
            <person name="Taylor A."/>
            <person name="Grigoriev I.V."/>
            <person name="Nagy L.G."/>
            <person name="Martin F."/>
            <person name="Kauserud H."/>
        </authorList>
    </citation>
    <scope>NUCLEOTIDE SEQUENCE</scope>
    <source>
        <strain evidence="1">CBHHK188m</strain>
    </source>
</reference>
<proteinExistence type="predicted"/>
<evidence type="ECO:0000313" key="1">
    <source>
        <dbReference type="EMBL" id="KAJ7739027.1"/>
    </source>
</evidence>
<organism evidence="1 2">
    <name type="scientific">Mycena maculata</name>
    <dbReference type="NCBI Taxonomy" id="230809"/>
    <lineage>
        <taxon>Eukaryota</taxon>
        <taxon>Fungi</taxon>
        <taxon>Dikarya</taxon>
        <taxon>Basidiomycota</taxon>
        <taxon>Agaricomycotina</taxon>
        <taxon>Agaricomycetes</taxon>
        <taxon>Agaricomycetidae</taxon>
        <taxon>Agaricales</taxon>
        <taxon>Marasmiineae</taxon>
        <taxon>Mycenaceae</taxon>
        <taxon>Mycena</taxon>
    </lineage>
</organism>
<dbReference type="AlphaFoldDB" id="A0AAD7IAZ0"/>
<sequence>FAILAFALPSLLSATPLTRRGVDFINPTLAGGSWPDQSAGLGEPLNVVISAQSSPEVLALDGFLQYAQAIGFNIEYLGLRLGTAQSTNLRDGRGEVNQTAP</sequence>
<gene>
    <name evidence="1" type="ORF">DFH07DRAFT_752288</name>
</gene>
<evidence type="ECO:0000313" key="2">
    <source>
        <dbReference type="Proteomes" id="UP001215280"/>
    </source>
</evidence>
<name>A0AAD7IAZ0_9AGAR</name>